<dbReference type="OrthoDB" id="310895at2759"/>
<evidence type="ECO:0000256" key="5">
    <source>
        <dbReference type="SAM" id="MobiDB-lite"/>
    </source>
</evidence>
<evidence type="ECO:0000259" key="6">
    <source>
        <dbReference type="Pfam" id="PF00171"/>
    </source>
</evidence>
<evidence type="ECO:0000256" key="4">
    <source>
        <dbReference type="ARBA" id="ARBA00023027"/>
    </source>
</evidence>
<name>A0A7R7XPI4_9EURO</name>
<evidence type="ECO:0000256" key="2">
    <source>
        <dbReference type="ARBA" id="ARBA00013048"/>
    </source>
</evidence>
<dbReference type="RefSeq" id="XP_041557534.1">
    <property type="nucleotide sequence ID" value="XM_041705005.1"/>
</dbReference>
<dbReference type="PANTHER" id="PTHR43866">
    <property type="entry name" value="MALONATE-SEMIALDEHYDE DEHYDROGENASE"/>
    <property type="match status" value="1"/>
</dbReference>
<dbReference type="Gene3D" id="3.40.309.10">
    <property type="entry name" value="Aldehyde Dehydrogenase, Chain A, domain 2"/>
    <property type="match status" value="1"/>
</dbReference>
<dbReference type="GO" id="GO:0004491">
    <property type="term" value="F:methylmalonate-semialdehyde dehydrogenase (acylating, NAD) activity"/>
    <property type="evidence" value="ECO:0007669"/>
    <property type="project" value="UniProtKB-EC"/>
</dbReference>
<dbReference type="InterPro" id="IPR015590">
    <property type="entry name" value="Aldehyde_DH_dom"/>
</dbReference>
<evidence type="ECO:0000256" key="3">
    <source>
        <dbReference type="ARBA" id="ARBA00023002"/>
    </source>
</evidence>
<evidence type="ECO:0000256" key="1">
    <source>
        <dbReference type="ARBA" id="ARBA00009986"/>
    </source>
</evidence>
<reference evidence="7" key="2">
    <citation type="submission" date="2021-02" db="EMBL/GenBank/DDBJ databases">
        <title>Aspergillus puulaauensis MK2 genome sequence.</title>
        <authorList>
            <person name="Futagami T."/>
            <person name="Mori K."/>
            <person name="Kadooka C."/>
            <person name="Tanaka T."/>
        </authorList>
    </citation>
    <scope>NUCLEOTIDE SEQUENCE</scope>
    <source>
        <strain evidence="7">MK2</strain>
    </source>
</reference>
<dbReference type="Pfam" id="PF00171">
    <property type="entry name" value="Aldedh"/>
    <property type="match status" value="1"/>
</dbReference>
<dbReference type="KEGG" id="apuu:APUU_50051S"/>
<evidence type="ECO:0000313" key="7">
    <source>
        <dbReference type="EMBL" id="BCS25340.1"/>
    </source>
</evidence>
<dbReference type="InterPro" id="IPR010061">
    <property type="entry name" value="MeMal-semiAld_DH"/>
</dbReference>
<dbReference type="GeneID" id="64975345"/>
<dbReference type="InterPro" id="IPR016160">
    <property type="entry name" value="Ald_DH_CS_CYS"/>
</dbReference>
<reference evidence="7" key="1">
    <citation type="submission" date="2021-01" db="EMBL/GenBank/DDBJ databases">
        <authorList>
            <consortium name="Aspergillus puulaauensis MK2 genome sequencing consortium"/>
            <person name="Kazuki M."/>
            <person name="Futagami T."/>
        </authorList>
    </citation>
    <scope>NUCLEOTIDE SEQUENCE</scope>
    <source>
        <strain evidence="7">MK2</strain>
    </source>
</reference>
<accession>A0A7R7XPI4</accession>
<sequence>MNSGRVWGEPPNTMNDTLPSRDTARNEFTGVPGHASSGHTNHKVAHLFINNTFVMSKSKSWTTVLDPATQSLGARVPDSTPQEIQQAVNAAQAAQPEWENLGFFDRRDCLLKLGGILKEMAPAISAFLRREVGKIPAEADSEVFRGLDSIYAACSIGPEMAGAYIGSDPTILQTVYEPLVGILNQHGWLQGTDQGVYQGVCVSITPFSYPFMIPLWSTPYALITGNTVVLKPSEKTPSVSWLLAEAFIKAGFPPGVFNIIHGTAATAQLLVTQPAVKAVNFVGSESAAKQVHDLAQRDGKRVQAECGGKNHGVVVEDAGMMPTLFAIAGSAFGAAGQRCMGLNVVVFVGNTREWIPKLIELAESMVLGCDGDEAAQIGPLIDRAAKDNVVGIIDRAVEEGAMLLLDGRHAHVPDYPRANFLGPTVLIGIETYMECYQTQVFGPVLICMQVGNLDEAIQLINENKYGHSCTIFTSSGKSAHTFQRRVNIGQVGVNIPLVAPYGTAVRTSNKDSFLGDRPAPGKSHWPFYTVTKTVSSKWVE</sequence>
<dbReference type="PROSITE" id="PS00070">
    <property type="entry name" value="ALDEHYDE_DEHYDR_CYS"/>
    <property type="match status" value="1"/>
</dbReference>
<dbReference type="InterPro" id="IPR016162">
    <property type="entry name" value="Ald_DH_N"/>
</dbReference>
<protein>
    <recommendedName>
        <fullName evidence="2">methylmalonate-semialdehyde dehydrogenase (CoA acylating)</fullName>
        <ecNumber evidence="2">1.2.1.27</ecNumber>
    </recommendedName>
</protein>
<keyword evidence="3" id="KW-0560">Oxidoreductase</keyword>
<dbReference type="EC" id="1.2.1.27" evidence="2"/>
<dbReference type="NCBIfam" id="TIGR01722">
    <property type="entry name" value="MMSDH"/>
    <property type="match status" value="1"/>
</dbReference>
<feature type="region of interest" description="Disordered" evidence="5">
    <location>
        <begin position="1"/>
        <end position="39"/>
    </location>
</feature>
<dbReference type="GO" id="GO:0006210">
    <property type="term" value="P:thymine catabolic process"/>
    <property type="evidence" value="ECO:0007669"/>
    <property type="project" value="TreeGrafter"/>
</dbReference>
<comment type="similarity">
    <text evidence="1">Belongs to the aldehyde dehydrogenase family.</text>
</comment>
<keyword evidence="4" id="KW-0520">NAD</keyword>
<dbReference type="Proteomes" id="UP000654913">
    <property type="component" value="Chromosome 5"/>
</dbReference>
<dbReference type="PANTHER" id="PTHR43866:SF3">
    <property type="entry name" value="METHYLMALONATE-SEMIALDEHYDE DEHYDROGENASE [ACYLATING], MITOCHONDRIAL"/>
    <property type="match status" value="1"/>
</dbReference>
<feature type="domain" description="Aldehyde dehydrogenase" evidence="6">
    <location>
        <begin position="53"/>
        <end position="534"/>
    </location>
</feature>
<organism evidence="7 8">
    <name type="scientific">Aspergillus puulaauensis</name>
    <dbReference type="NCBI Taxonomy" id="1220207"/>
    <lineage>
        <taxon>Eukaryota</taxon>
        <taxon>Fungi</taxon>
        <taxon>Dikarya</taxon>
        <taxon>Ascomycota</taxon>
        <taxon>Pezizomycotina</taxon>
        <taxon>Eurotiomycetes</taxon>
        <taxon>Eurotiomycetidae</taxon>
        <taxon>Eurotiales</taxon>
        <taxon>Aspergillaceae</taxon>
        <taxon>Aspergillus</taxon>
    </lineage>
</organism>
<dbReference type="InterPro" id="IPR016163">
    <property type="entry name" value="Ald_DH_C"/>
</dbReference>
<dbReference type="InterPro" id="IPR016161">
    <property type="entry name" value="Ald_DH/histidinol_DH"/>
</dbReference>
<dbReference type="AlphaFoldDB" id="A0A7R7XPI4"/>
<dbReference type="Gene3D" id="3.40.605.10">
    <property type="entry name" value="Aldehyde Dehydrogenase, Chain A, domain 1"/>
    <property type="match status" value="1"/>
</dbReference>
<dbReference type="GO" id="GO:0006574">
    <property type="term" value="P:L-valine catabolic process"/>
    <property type="evidence" value="ECO:0007669"/>
    <property type="project" value="TreeGrafter"/>
</dbReference>
<dbReference type="FunFam" id="3.40.309.10:FF:000002">
    <property type="entry name" value="Methylmalonate-semialdehyde dehydrogenase (Acylating)"/>
    <property type="match status" value="1"/>
</dbReference>
<proteinExistence type="inferred from homology"/>
<dbReference type="EMBL" id="AP024447">
    <property type="protein sequence ID" value="BCS25340.1"/>
    <property type="molecule type" value="Genomic_DNA"/>
</dbReference>
<evidence type="ECO:0000313" key="8">
    <source>
        <dbReference type="Proteomes" id="UP000654913"/>
    </source>
</evidence>
<keyword evidence="8" id="KW-1185">Reference proteome</keyword>
<gene>
    <name evidence="7" type="ORF">APUU_50051S</name>
</gene>
<dbReference type="SUPFAM" id="SSF53720">
    <property type="entry name" value="ALDH-like"/>
    <property type="match status" value="1"/>
</dbReference>